<dbReference type="PANTHER" id="PTHR44427">
    <property type="entry name" value="CARCINOEMBRYONIC ANTIGEN-RELATED CELL ADHESION MOLECULE 19"/>
    <property type="match status" value="1"/>
</dbReference>
<evidence type="ECO:0000256" key="1">
    <source>
        <dbReference type="ARBA" id="ARBA00022729"/>
    </source>
</evidence>
<protein>
    <recommendedName>
        <fullName evidence="7">Ig-like domain-containing protein</fullName>
    </recommendedName>
</protein>
<dbReference type="GO" id="GO:1990782">
    <property type="term" value="F:protein tyrosine kinase binding"/>
    <property type="evidence" value="ECO:0007669"/>
    <property type="project" value="TreeGrafter"/>
</dbReference>
<feature type="chain" id="PRO_5014429774" description="Ig-like domain-containing protein" evidence="6">
    <location>
        <begin position="35"/>
        <end position="244"/>
    </location>
</feature>
<keyword evidence="9" id="KW-1185">Reference proteome</keyword>
<proteinExistence type="inferred from homology"/>
<feature type="domain" description="Ig-like" evidence="7">
    <location>
        <begin position="144"/>
        <end position="224"/>
    </location>
</feature>
<dbReference type="PROSITE" id="PS50835">
    <property type="entry name" value="IG_LIKE"/>
    <property type="match status" value="1"/>
</dbReference>
<name>A0A2K6FM49_PROCO</name>
<dbReference type="SMART" id="SM00408">
    <property type="entry name" value="IGc2"/>
    <property type="match status" value="1"/>
</dbReference>
<dbReference type="GO" id="GO:0005886">
    <property type="term" value="C:plasma membrane"/>
    <property type="evidence" value="ECO:0007669"/>
    <property type="project" value="TreeGrafter"/>
</dbReference>
<dbReference type="Gene3D" id="2.60.40.10">
    <property type="entry name" value="Immunoglobulins"/>
    <property type="match status" value="2"/>
</dbReference>
<evidence type="ECO:0000256" key="3">
    <source>
        <dbReference type="ARBA" id="ARBA00023180"/>
    </source>
</evidence>
<dbReference type="InterPro" id="IPR036179">
    <property type="entry name" value="Ig-like_dom_sf"/>
</dbReference>
<dbReference type="GO" id="GO:0007165">
    <property type="term" value="P:signal transduction"/>
    <property type="evidence" value="ECO:0007669"/>
    <property type="project" value="TreeGrafter"/>
</dbReference>
<keyword evidence="2" id="KW-1015">Disulfide bond</keyword>
<dbReference type="GO" id="GO:0002682">
    <property type="term" value="P:regulation of immune system process"/>
    <property type="evidence" value="ECO:0007669"/>
    <property type="project" value="TreeGrafter"/>
</dbReference>
<dbReference type="InterPro" id="IPR003599">
    <property type="entry name" value="Ig_sub"/>
</dbReference>
<dbReference type="GeneTree" id="ENSGT01100000263479"/>
<feature type="signal peptide" evidence="6">
    <location>
        <begin position="1"/>
        <end position="34"/>
    </location>
</feature>
<dbReference type="SMART" id="SM00409">
    <property type="entry name" value="IG"/>
    <property type="match status" value="2"/>
</dbReference>
<evidence type="ECO:0000256" key="2">
    <source>
        <dbReference type="ARBA" id="ARBA00023157"/>
    </source>
</evidence>
<keyword evidence="1 6" id="KW-0732">Signal</keyword>
<dbReference type="InterPro" id="IPR007110">
    <property type="entry name" value="Ig-like_dom"/>
</dbReference>
<dbReference type="Ensembl" id="ENSPCOT00000025677.1">
    <property type="protein sequence ID" value="ENSPCOP00000015065.1"/>
    <property type="gene ID" value="ENSPCOG00000019249.1"/>
</dbReference>
<dbReference type="FunFam" id="2.60.40.10:FF:000517">
    <property type="entry name" value="Carcinoembryonic antigen-related cell adhesion molecule 1"/>
    <property type="match status" value="1"/>
</dbReference>
<evidence type="ECO:0000256" key="6">
    <source>
        <dbReference type="SAM" id="SignalP"/>
    </source>
</evidence>
<evidence type="ECO:0000313" key="9">
    <source>
        <dbReference type="Proteomes" id="UP000233160"/>
    </source>
</evidence>
<reference evidence="8" key="1">
    <citation type="submission" date="2025-08" db="UniProtKB">
        <authorList>
            <consortium name="Ensembl"/>
        </authorList>
    </citation>
    <scope>IDENTIFICATION</scope>
</reference>
<dbReference type="SUPFAM" id="SSF48726">
    <property type="entry name" value="Immunoglobulin"/>
    <property type="match status" value="2"/>
</dbReference>
<dbReference type="Pfam" id="PF13895">
    <property type="entry name" value="Ig_2"/>
    <property type="match status" value="1"/>
</dbReference>
<dbReference type="FunFam" id="2.60.40.10:FF:000340">
    <property type="entry name" value="Carcinoembryonic antigen-related cell adhesion molecule 1"/>
    <property type="match status" value="1"/>
</dbReference>
<evidence type="ECO:0000259" key="7">
    <source>
        <dbReference type="PROSITE" id="PS50835"/>
    </source>
</evidence>
<dbReference type="InterPro" id="IPR050831">
    <property type="entry name" value="CEA_cell_adhesion"/>
</dbReference>
<dbReference type="GO" id="GO:0009986">
    <property type="term" value="C:cell surface"/>
    <property type="evidence" value="ECO:0007669"/>
    <property type="project" value="TreeGrafter"/>
</dbReference>
<dbReference type="InterPro" id="IPR003598">
    <property type="entry name" value="Ig_sub2"/>
</dbReference>
<dbReference type="InterPro" id="IPR013106">
    <property type="entry name" value="Ig_V-set"/>
</dbReference>
<evidence type="ECO:0000256" key="4">
    <source>
        <dbReference type="ARBA" id="ARBA00023319"/>
    </source>
</evidence>
<dbReference type="CDD" id="cd05774">
    <property type="entry name" value="IgV_CEACAM_D1"/>
    <property type="match status" value="1"/>
</dbReference>
<sequence>MEPPTAPPHRGRIPWQGLLLTVSLLTSWNPPATGQVTMESVPLSVVEGKDVLLLVHNMPQDTIGYRWYKGHQTDRNRTILTYMINATTILIGPEHTDRETIYSNGSLLFHNVTQEDKGYYTLHLISKNPLSKAVTGQFHVYHGPDVPTISPSDSYYQPGANLNLSCHAASNPAAQYSWLINGSLQQTTQELFIPNVTVNNSGSYACVAHNSATGHKRTTVKTITVKILVLSSPCDRDLTDSYSW</sequence>
<reference evidence="8" key="2">
    <citation type="submission" date="2025-09" db="UniProtKB">
        <authorList>
            <consortium name="Ensembl"/>
        </authorList>
    </citation>
    <scope>IDENTIFICATION</scope>
</reference>
<dbReference type="CDD" id="cd20948">
    <property type="entry name" value="IgC2_CEACAM5-like"/>
    <property type="match status" value="1"/>
</dbReference>
<dbReference type="AlphaFoldDB" id="A0A2K6FM49"/>
<dbReference type="Pfam" id="PF07686">
    <property type="entry name" value="V-set"/>
    <property type="match status" value="1"/>
</dbReference>
<keyword evidence="3" id="KW-0325">Glycoprotein</keyword>
<comment type="similarity">
    <text evidence="5">Belongs to the immunoglobulin superfamily. CEA family.</text>
</comment>
<dbReference type="Proteomes" id="UP000233160">
    <property type="component" value="Unassembled WGS sequence"/>
</dbReference>
<dbReference type="InterPro" id="IPR013783">
    <property type="entry name" value="Ig-like_fold"/>
</dbReference>
<dbReference type="PANTHER" id="PTHR44427:SF1">
    <property type="entry name" value="CARCINOEMBRYONIC ANTIGEN-RELATED CELL ADHESION MOLECULE 1"/>
    <property type="match status" value="1"/>
</dbReference>
<organism evidence="8 9">
    <name type="scientific">Propithecus coquereli</name>
    <name type="common">Coquerel's sifaka</name>
    <name type="synonym">Propithecus verreauxi coquereli</name>
    <dbReference type="NCBI Taxonomy" id="379532"/>
    <lineage>
        <taxon>Eukaryota</taxon>
        <taxon>Metazoa</taxon>
        <taxon>Chordata</taxon>
        <taxon>Craniata</taxon>
        <taxon>Vertebrata</taxon>
        <taxon>Euteleostomi</taxon>
        <taxon>Mammalia</taxon>
        <taxon>Eutheria</taxon>
        <taxon>Euarchontoglires</taxon>
        <taxon>Primates</taxon>
        <taxon>Strepsirrhini</taxon>
        <taxon>Lemuriformes</taxon>
        <taxon>Indriidae</taxon>
        <taxon>Propithecus</taxon>
    </lineage>
</organism>
<evidence type="ECO:0000256" key="5">
    <source>
        <dbReference type="ARBA" id="ARBA00038222"/>
    </source>
</evidence>
<keyword evidence="4" id="KW-0393">Immunoglobulin domain</keyword>
<accession>A0A2K6FM49</accession>
<evidence type="ECO:0000313" key="8">
    <source>
        <dbReference type="Ensembl" id="ENSPCOP00000015065.1"/>
    </source>
</evidence>